<dbReference type="OrthoDB" id="10057618at2759"/>
<dbReference type="Gene3D" id="2.30.29.30">
    <property type="entry name" value="Pleckstrin-homology domain (PH domain)/Phosphotyrosine-binding domain (PTB)"/>
    <property type="match status" value="1"/>
</dbReference>
<proteinExistence type="predicted"/>
<keyword evidence="2" id="KW-1185">Reference proteome</keyword>
<dbReference type="Proteomes" id="UP000593567">
    <property type="component" value="Unassembled WGS sequence"/>
</dbReference>
<evidence type="ECO:0000313" key="2">
    <source>
        <dbReference type="Proteomes" id="UP000593567"/>
    </source>
</evidence>
<dbReference type="EMBL" id="VXIV02002799">
    <property type="protein sequence ID" value="KAF6022863.1"/>
    <property type="molecule type" value="Genomic_DNA"/>
</dbReference>
<dbReference type="InterPro" id="IPR037843">
    <property type="entry name" value="Kindlin/fermitin"/>
</dbReference>
<protein>
    <submittedName>
        <fullName evidence="1">Unc-112</fullName>
    </submittedName>
</protein>
<sequence>MPEYDSLPMHYTAATPKNSYFYSQQEIVSIGYNLLIRLNPKRSEVTKTYRFSTMSSWSVHWENREIIVDFEEDKLVIKPLSANCKVFHEFLGKNCSL</sequence>
<dbReference type="PANTHER" id="PTHR16160">
    <property type="entry name" value="FERMITIN 2-RELATED"/>
    <property type="match status" value="1"/>
</dbReference>
<reference evidence="1" key="1">
    <citation type="submission" date="2020-06" db="EMBL/GenBank/DDBJ databases">
        <title>Draft genome of Bugula neritina, a colonial animal packing powerful symbionts and potential medicines.</title>
        <authorList>
            <person name="Rayko M."/>
        </authorList>
    </citation>
    <scope>NUCLEOTIDE SEQUENCE [LARGE SCALE GENOMIC DNA]</scope>
    <source>
        <strain evidence="1">Kwan_BN1</strain>
    </source>
</reference>
<dbReference type="InterPro" id="IPR011993">
    <property type="entry name" value="PH-like_dom_sf"/>
</dbReference>
<dbReference type="PANTHER" id="PTHR16160:SF13">
    <property type="entry name" value="FERMITIN 2-RELATED"/>
    <property type="match status" value="1"/>
</dbReference>
<comment type="caution">
    <text evidence="1">The sequence shown here is derived from an EMBL/GenBank/DDBJ whole genome shotgun (WGS) entry which is preliminary data.</text>
</comment>
<dbReference type="SUPFAM" id="SSF50729">
    <property type="entry name" value="PH domain-like"/>
    <property type="match status" value="1"/>
</dbReference>
<organism evidence="1 2">
    <name type="scientific">Bugula neritina</name>
    <name type="common">Brown bryozoan</name>
    <name type="synonym">Sertularia neritina</name>
    <dbReference type="NCBI Taxonomy" id="10212"/>
    <lineage>
        <taxon>Eukaryota</taxon>
        <taxon>Metazoa</taxon>
        <taxon>Spiralia</taxon>
        <taxon>Lophotrochozoa</taxon>
        <taxon>Bryozoa</taxon>
        <taxon>Gymnolaemata</taxon>
        <taxon>Cheilostomatida</taxon>
        <taxon>Flustrina</taxon>
        <taxon>Buguloidea</taxon>
        <taxon>Bugulidae</taxon>
        <taxon>Bugula</taxon>
    </lineage>
</organism>
<dbReference type="GO" id="GO:0030055">
    <property type="term" value="C:cell-substrate junction"/>
    <property type="evidence" value="ECO:0007669"/>
    <property type="project" value="TreeGrafter"/>
</dbReference>
<dbReference type="GO" id="GO:0007160">
    <property type="term" value="P:cell-matrix adhesion"/>
    <property type="evidence" value="ECO:0007669"/>
    <property type="project" value="TreeGrafter"/>
</dbReference>
<dbReference type="GO" id="GO:0005178">
    <property type="term" value="F:integrin binding"/>
    <property type="evidence" value="ECO:0007669"/>
    <property type="project" value="TreeGrafter"/>
</dbReference>
<name>A0A7J7JA32_BUGNE</name>
<dbReference type="AlphaFoldDB" id="A0A7J7JA32"/>
<accession>A0A7J7JA32</accession>
<dbReference type="GO" id="GO:0007229">
    <property type="term" value="P:integrin-mediated signaling pathway"/>
    <property type="evidence" value="ECO:0007669"/>
    <property type="project" value="InterPro"/>
</dbReference>
<evidence type="ECO:0000313" key="1">
    <source>
        <dbReference type="EMBL" id="KAF6022863.1"/>
    </source>
</evidence>
<gene>
    <name evidence="1" type="ORF">EB796_018845</name>
</gene>